<dbReference type="SMART" id="SM00858">
    <property type="entry name" value="SAF"/>
    <property type="match status" value="1"/>
</dbReference>
<evidence type="ECO:0000259" key="3">
    <source>
        <dbReference type="SMART" id="SM00858"/>
    </source>
</evidence>
<proteinExistence type="inferred from homology"/>
<evidence type="ECO:0000313" key="5">
    <source>
        <dbReference type="Proteomes" id="UP000837932"/>
    </source>
</evidence>
<dbReference type="Pfam" id="PF08666">
    <property type="entry name" value="SAF"/>
    <property type="match status" value="1"/>
</dbReference>
<dbReference type="EMBL" id="CAKLPY010000002">
    <property type="protein sequence ID" value="CAH0996937.1"/>
    <property type="molecule type" value="Genomic_DNA"/>
</dbReference>
<dbReference type="InterPro" id="IPR007392">
    <property type="entry name" value="GD_AH_second"/>
</dbReference>
<keyword evidence="2 4" id="KW-0456">Lyase</keyword>
<evidence type="ECO:0000256" key="1">
    <source>
        <dbReference type="ARBA" id="ARBA00010986"/>
    </source>
</evidence>
<sequence length="553" mass="60366">MNNVLKLHKNDNVIVALQNLKAGEIVTYEGESYEIQHNLEAKHKFVTEDLAIGDHVTMYGVLVGKATQAIKRGAQITTFNLKHESDPYSVEKRQPAPVWNPLDVTSWKEKTFNGYHRNDGSVGIRNYWLVVPLVFCENRNIMVMKDAFERELGYAQPEIYRNQVRDLLTAYQSGNLAEIEKVQLAEQENETIKNSPNHIFANVDGIKFLTHETGCGGTNRDTDALCDLFAGMIVNPNVAGVTVLSLGCQKSQIDYLKKEILRRNPKFDRPILYFDQQTYGTENAMMSDAIRETFKGIIGINKETRKPAPLSKLNIGLKCGGSDGFSGISANPAIGHLSDIMVSLGGTTLLAEFPELCGVEQELINRCVDEAKAQKFAHLMKEYSDQAAAVGATFDMNPSVGNIKDGLITDAIKSAGAAKKGGNAPVSDVLNYTEQPTQAGLNLLCTPGNDVLATTGMAASGATIILFTTGLGTPTGNPITPTVKISTNNRLAEKMSDIIDFSSGKIITGEETIEQNGESLLNWLIGLANGDYLTKAETLGQDDFIPWKRGVNL</sequence>
<organism evidence="4 5">
    <name type="scientific">Emticicia aquatica</name>
    <dbReference type="NCBI Taxonomy" id="1681835"/>
    <lineage>
        <taxon>Bacteria</taxon>
        <taxon>Pseudomonadati</taxon>
        <taxon>Bacteroidota</taxon>
        <taxon>Cytophagia</taxon>
        <taxon>Cytophagales</taxon>
        <taxon>Leadbetterellaceae</taxon>
        <taxon>Emticicia</taxon>
    </lineage>
</organism>
<gene>
    <name evidence="4" type="primary">uxaA</name>
    <name evidence="4" type="ORF">EMA8858_03072</name>
</gene>
<dbReference type="CDD" id="cd11613">
    <property type="entry name" value="SAF_AH_GD"/>
    <property type="match status" value="1"/>
</dbReference>
<protein>
    <submittedName>
        <fullName evidence="4">Altronate dehydratase</fullName>
        <ecNumber evidence="4">4.2.1.7</ecNumber>
    </submittedName>
</protein>
<dbReference type="InterPro" id="IPR048332">
    <property type="entry name" value="GD_AH_C"/>
</dbReference>
<name>A0ABM9AT90_9BACT</name>
<evidence type="ECO:0000256" key="2">
    <source>
        <dbReference type="ARBA" id="ARBA00023239"/>
    </source>
</evidence>
<dbReference type="EC" id="4.2.1.7" evidence="4"/>
<feature type="domain" description="SAF" evidence="3">
    <location>
        <begin position="11"/>
        <end position="82"/>
    </location>
</feature>
<dbReference type="Gene3D" id="2.30.130.110">
    <property type="match status" value="1"/>
</dbReference>
<dbReference type="PANTHER" id="PTHR30536:SF5">
    <property type="entry name" value="ALTRONATE DEHYDRATASE"/>
    <property type="match status" value="1"/>
</dbReference>
<dbReference type="GO" id="GO:0008789">
    <property type="term" value="F:altronate dehydratase activity"/>
    <property type="evidence" value="ECO:0007669"/>
    <property type="project" value="UniProtKB-EC"/>
</dbReference>
<evidence type="ECO:0000313" key="4">
    <source>
        <dbReference type="EMBL" id="CAH0996937.1"/>
    </source>
</evidence>
<accession>A0ABM9AT90</accession>
<dbReference type="InterPro" id="IPR052172">
    <property type="entry name" value="UxaA_altronate/galactarate_dh"/>
</dbReference>
<dbReference type="RefSeq" id="WP_238807483.1">
    <property type="nucleotide sequence ID" value="NZ_CAKLPY010000002.1"/>
</dbReference>
<dbReference type="PANTHER" id="PTHR30536">
    <property type="entry name" value="ALTRONATE/GALACTARATE DEHYDRATASE"/>
    <property type="match status" value="1"/>
</dbReference>
<keyword evidence="5" id="KW-1185">Reference proteome</keyword>
<dbReference type="Pfam" id="PF20629">
    <property type="entry name" value="GD_AH_C"/>
    <property type="match status" value="1"/>
</dbReference>
<dbReference type="InterPro" id="IPR013974">
    <property type="entry name" value="SAF"/>
</dbReference>
<reference evidence="4" key="1">
    <citation type="submission" date="2021-12" db="EMBL/GenBank/DDBJ databases">
        <authorList>
            <person name="Rodrigo-Torres L."/>
            <person name="Arahal R. D."/>
            <person name="Lucena T."/>
        </authorList>
    </citation>
    <scope>NUCLEOTIDE SEQUENCE</scope>
    <source>
        <strain evidence="4">CECT 8858</strain>
    </source>
</reference>
<dbReference type="Proteomes" id="UP000837932">
    <property type="component" value="Unassembled WGS sequence"/>
</dbReference>
<comment type="caution">
    <text evidence="4">The sequence shown here is derived from an EMBL/GenBank/DDBJ whole genome shotgun (WGS) entry which is preliminary data.</text>
</comment>
<dbReference type="InterPro" id="IPR044144">
    <property type="entry name" value="SAF_UxaA/GarD"/>
</dbReference>
<dbReference type="Pfam" id="PF04295">
    <property type="entry name" value="GD_AH_second"/>
    <property type="match status" value="1"/>
</dbReference>
<comment type="similarity">
    <text evidence="1">Belongs to the UxaA family.</text>
</comment>